<dbReference type="Pfam" id="PF17170">
    <property type="entry name" value="DUF5128"/>
    <property type="match status" value="1"/>
</dbReference>
<reference evidence="2" key="1">
    <citation type="submission" date="2017-01" db="EMBL/GenBank/DDBJ databases">
        <authorList>
            <person name="Varghese N."/>
            <person name="Submissions S."/>
        </authorList>
    </citation>
    <scope>NUCLEOTIDE SEQUENCE [LARGE SCALE GENOMIC DNA]</scope>
    <source>
        <strain evidence="2">DSM 46698</strain>
    </source>
</reference>
<dbReference type="OrthoDB" id="1098767at2"/>
<gene>
    <name evidence="1" type="ORF">SAMN05421761_10197</name>
</gene>
<keyword evidence="2" id="KW-1185">Reference proteome</keyword>
<name>A0A1N7JKA6_9BACT</name>
<dbReference type="EMBL" id="FTOP01000001">
    <property type="protein sequence ID" value="SIS49802.1"/>
    <property type="molecule type" value="Genomic_DNA"/>
</dbReference>
<proteinExistence type="predicted"/>
<protein>
    <submittedName>
        <fullName evidence="1">6-bladed beta-propeller protein</fullName>
    </submittedName>
</protein>
<evidence type="ECO:0000313" key="1">
    <source>
        <dbReference type="EMBL" id="SIS49802.1"/>
    </source>
</evidence>
<dbReference type="Proteomes" id="UP000186026">
    <property type="component" value="Unassembled WGS sequence"/>
</dbReference>
<dbReference type="SUPFAM" id="SSF101898">
    <property type="entry name" value="NHL repeat"/>
    <property type="match status" value="1"/>
</dbReference>
<dbReference type="Gene3D" id="2.120.10.30">
    <property type="entry name" value="TolB, C-terminal domain"/>
    <property type="match status" value="1"/>
</dbReference>
<evidence type="ECO:0000313" key="2">
    <source>
        <dbReference type="Proteomes" id="UP000186026"/>
    </source>
</evidence>
<dbReference type="STRING" id="529505.SAMN05421761_10197"/>
<sequence>MIYAHPLFFTQPLSHTFYMKVFYSVLVFFSLLSCNRIDKTYFDESNSSFYFGKGDLDVREVVSLPEYVNLDQSGDYFFTQVDKLIISDNFIFVLDLTGSNHVYVFDLNGKFISRLGNIGDGPNEYRRLGDFDVTDDGKVVLLDRQRKRLFIYSTVGALMEIKKFDFRADSFVALGDGFLFGLVVESEYPEINGYHVIKTDSELNILDKFEKYPEGFMDVKFHTGLFTKSKQHIYYHKPVTDFVLQFDLKGNHLKKIDIILENPDEFESYKNDYEILAEMRSTKDFKYLSSPPVILGNTILAQGYSGNNKVMFLYDQKSGMHDEFNIKPLNFNHLNVNFPYFSDGEKFVASILEYELYQVDWGKGKIPEDVSNHITEGGVTVALYYLK</sequence>
<accession>A0A1N7JKA6</accession>
<dbReference type="AlphaFoldDB" id="A0A1N7JKA6"/>
<organism evidence="1 2">
    <name type="scientific">Belliella pelovolcani</name>
    <dbReference type="NCBI Taxonomy" id="529505"/>
    <lineage>
        <taxon>Bacteria</taxon>
        <taxon>Pseudomonadati</taxon>
        <taxon>Bacteroidota</taxon>
        <taxon>Cytophagia</taxon>
        <taxon>Cytophagales</taxon>
        <taxon>Cyclobacteriaceae</taxon>
        <taxon>Belliella</taxon>
    </lineage>
</organism>
<dbReference type="InterPro" id="IPR011042">
    <property type="entry name" value="6-blade_b-propeller_TolB-like"/>
</dbReference>